<dbReference type="EMBL" id="JBHSMA010000001">
    <property type="protein sequence ID" value="MFC5409113.1"/>
    <property type="molecule type" value="Genomic_DNA"/>
</dbReference>
<proteinExistence type="predicted"/>
<comment type="caution">
    <text evidence="1">The sequence shown here is derived from an EMBL/GenBank/DDBJ whole genome shotgun (WGS) entry which is preliminary data.</text>
</comment>
<dbReference type="Pfam" id="PF13289">
    <property type="entry name" value="SIR2_2"/>
    <property type="match status" value="1"/>
</dbReference>
<name>A0ABW0I9B9_9BACT</name>
<accession>A0ABW0I9B9</accession>
<gene>
    <name evidence="1" type="ORF">ACFPMF_07340</name>
</gene>
<evidence type="ECO:0000313" key="2">
    <source>
        <dbReference type="Proteomes" id="UP001596106"/>
    </source>
</evidence>
<organism evidence="1 2">
    <name type="scientific">Larkinella bovis</name>
    <dbReference type="NCBI Taxonomy" id="683041"/>
    <lineage>
        <taxon>Bacteria</taxon>
        <taxon>Pseudomonadati</taxon>
        <taxon>Bacteroidota</taxon>
        <taxon>Cytophagia</taxon>
        <taxon>Cytophagales</taxon>
        <taxon>Spirosomataceae</taxon>
        <taxon>Larkinella</taxon>
    </lineage>
</organism>
<sequence length="452" mass="52012">MSTKSKRNILIPLDLIEAIRKQECVLFVASGLSSMITRTNGKNIPGWKNFLLELLAWCQDNRAVFNSDPNEIGDMISKGNFLMAAQELQEIINPGEFTSFLNSIFRDRNVKPTQTHISLAKIPFRAVLTTNYDALLEGAYAIANGGIIPNTYTQLDTNTAINLLRKKDYFIFKMHGDIDSHKTVVLGSLGYNELLHNNPGYLGFLETLFTTQTVLFLGFGGSDPDLDFVLDRLSTIYSKTLNRHFILLPEKKFNFTEKRRLLLDRRLEVIEYNSENNHAEVDLFVQRLSRIVEKLQYRKSRKKSKYNIMLVSLYKDIEIIHKIEPVLKESNNYNFVSWQSMDSIFNIDEEFIDSDADNDDDYLEELRKLKNDNDIDVLLLLLTKQSLSFKDFESDIDFLLLKEIEINIPVIIVTVGEVSLPLKLKNKHHIKVSKDLDSNDMDTIIEGIRNVL</sequence>
<keyword evidence="2" id="KW-1185">Reference proteome</keyword>
<dbReference type="InterPro" id="IPR029035">
    <property type="entry name" value="DHS-like_NAD/FAD-binding_dom"/>
</dbReference>
<evidence type="ECO:0000313" key="1">
    <source>
        <dbReference type="EMBL" id="MFC5409113.1"/>
    </source>
</evidence>
<reference evidence="2" key="1">
    <citation type="journal article" date="2019" name="Int. J. Syst. Evol. Microbiol.">
        <title>The Global Catalogue of Microorganisms (GCM) 10K type strain sequencing project: providing services to taxonomists for standard genome sequencing and annotation.</title>
        <authorList>
            <consortium name="The Broad Institute Genomics Platform"/>
            <consortium name="The Broad Institute Genome Sequencing Center for Infectious Disease"/>
            <person name="Wu L."/>
            <person name="Ma J."/>
        </authorList>
    </citation>
    <scope>NUCLEOTIDE SEQUENCE [LARGE SCALE GENOMIC DNA]</scope>
    <source>
        <strain evidence="2">CCUG 55250</strain>
    </source>
</reference>
<dbReference type="RefSeq" id="WP_379842727.1">
    <property type="nucleotide sequence ID" value="NZ_JBHSMA010000001.1"/>
</dbReference>
<dbReference type="Proteomes" id="UP001596106">
    <property type="component" value="Unassembled WGS sequence"/>
</dbReference>
<dbReference type="SUPFAM" id="SSF52467">
    <property type="entry name" value="DHS-like NAD/FAD-binding domain"/>
    <property type="match status" value="1"/>
</dbReference>
<protein>
    <submittedName>
        <fullName evidence="1">SIR2 family protein</fullName>
    </submittedName>
</protein>